<dbReference type="EMBL" id="JASAOG010000033">
    <property type="protein sequence ID" value="KAK0060924.1"/>
    <property type="molecule type" value="Genomic_DNA"/>
</dbReference>
<proteinExistence type="predicted"/>
<accession>A0AAD8BW31</accession>
<dbReference type="GO" id="GO:0005813">
    <property type="term" value="C:centrosome"/>
    <property type="evidence" value="ECO:0007669"/>
    <property type="project" value="TreeGrafter"/>
</dbReference>
<dbReference type="Proteomes" id="UP001233172">
    <property type="component" value="Unassembled WGS sequence"/>
</dbReference>
<gene>
    <name evidence="2" type="ORF">Bpfe_009793</name>
</gene>
<dbReference type="AlphaFoldDB" id="A0AAD8BW31"/>
<evidence type="ECO:0000313" key="2">
    <source>
        <dbReference type="EMBL" id="KAK0060924.1"/>
    </source>
</evidence>
<dbReference type="InterPro" id="IPR026715">
    <property type="entry name" value="SPATC1"/>
</dbReference>
<dbReference type="PANTHER" id="PTHR22192:SF17">
    <property type="entry name" value="SPERIOLIN-LIKE PROTEIN"/>
    <property type="match status" value="1"/>
</dbReference>
<reference evidence="2" key="2">
    <citation type="submission" date="2023-04" db="EMBL/GenBank/DDBJ databases">
        <authorList>
            <person name="Bu L."/>
            <person name="Lu L."/>
            <person name="Laidemitt M.R."/>
            <person name="Zhang S.M."/>
            <person name="Mutuku M."/>
            <person name="Mkoji G."/>
            <person name="Steinauer M."/>
            <person name="Loker E.S."/>
        </authorList>
    </citation>
    <scope>NUCLEOTIDE SEQUENCE</scope>
    <source>
        <strain evidence="2">KasaAsao</strain>
        <tissue evidence="2">Whole Snail</tissue>
    </source>
</reference>
<feature type="domain" description="Speriolin C-terminal" evidence="1">
    <location>
        <begin position="96"/>
        <end position="247"/>
    </location>
</feature>
<organism evidence="2 3">
    <name type="scientific">Biomphalaria pfeifferi</name>
    <name type="common">Bloodfluke planorb</name>
    <name type="synonym">Freshwater snail</name>
    <dbReference type="NCBI Taxonomy" id="112525"/>
    <lineage>
        <taxon>Eukaryota</taxon>
        <taxon>Metazoa</taxon>
        <taxon>Spiralia</taxon>
        <taxon>Lophotrochozoa</taxon>
        <taxon>Mollusca</taxon>
        <taxon>Gastropoda</taxon>
        <taxon>Heterobranchia</taxon>
        <taxon>Euthyneura</taxon>
        <taxon>Panpulmonata</taxon>
        <taxon>Hygrophila</taxon>
        <taxon>Lymnaeoidea</taxon>
        <taxon>Planorbidae</taxon>
        <taxon>Biomphalaria</taxon>
    </lineage>
</organism>
<dbReference type="InterPro" id="IPR029384">
    <property type="entry name" value="Speriolin_C"/>
</dbReference>
<dbReference type="Pfam" id="PF15059">
    <property type="entry name" value="Speriolin_C"/>
    <property type="match status" value="1"/>
</dbReference>
<keyword evidence="3" id="KW-1185">Reference proteome</keyword>
<comment type="caution">
    <text evidence="2">The sequence shown here is derived from an EMBL/GenBank/DDBJ whole genome shotgun (WGS) entry which is preliminary data.</text>
</comment>
<name>A0AAD8BW31_BIOPF</name>
<reference evidence="2" key="1">
    <citation type="journal article" date="2023" name="PLoS Negl. Trop. Dis.">
        <title>A genome sequence for Biomphalaria pfeifferi, the major vector snail for the human-infecting parasite Schistosoma mansoni.</title>
        <authorList>
            <person name="Bu L."/>
            <person name="Lu L."/>
            <person name="Laidemitt M.R."/>
            <person name="Zhang S.M."/>
            <person name="Mutuku M."/>
            <person name="Mkoji G."/>
            <person name="Steinauer M."/>
            <person name="Loker E.S."/>
        </authorList>
    </citation>
    <scope>NUCLEOTIDE SEQUENCE</scope>
    <source>
        <strain evidence="2">KasaAsao</strain>
    </source>
</reference>
<dbReference type="PANTHER" id="PTHR22192">
    <property type="entry name" value="SPERIOLIN"/>
    <property type="match status" value="1"/>
</dbReference>
<sequence>PCSIGPSRLGAGCSTGGCGGYTPSGWNKLMTKAKLMCDDPPCGCCLPSCTCRDCRCSLVRRRAKCRANICTDFCNSQTSPQDESGSNSKNRPSLKLLGELAFQLERRILDYVFGMEDSKRRRFYGYTVSNIFSMMEKESKSPKGGSDVITKSELAVRLKKLLTALEKYGYNIKIHGEFAQEMVNKYGLLACPPDKPTIQMFGLNDSSSIACLIQQLAQGPSEISNFTILLNCLKYLCKCDKRPLFMW</sequence>
<protein>
    <recommendedName>
        <fullName evidence="1">Speriolin C-terminal domain-containing protein</fullName>
    </recommendedName>
</protein>
<feature type="non-terminal residue" evidence="2">
    <location>
        <position position="247"/>
    </location>
</feature>
<evidence type="ECO:0000313" key="3">
    <source>
        <dbReference type="Proteomes" id="UP001233172"/>
    </source>
</evidence>
<evidence type="ECO:0000259" key="1">
    <source>
        <dbReference type="Pfam" id="PF15059"/>
    </source>
</evidence>